<proteinExistence type="predicted"/>
<evidence type="ECO:0000313" key="2">
    <source>
        <dbReference type="EMBL" id="MBB4753128.1"/>
    </source>
</evidence>
<dbReference type="EMBL" id="BOMP01000099">
    <property type="protein sequence ID" value="GIE43012.1"/>
    <property type="molecule type" value="Genomic_DNA"/>
</dbReference>
<dbReference type="EMBL" id="JACHNC010000001">
    <property type="protein sequence ID" value="MBB4753128.1"/>
    <property type="molecule type" value="Genomic_DNA"/>
</dbReference>
<comment type="caution">
    <text evidence="2">The sequence shown here is derived from an EMBL/GenBank/DDBJ whole genome shotgun (WGS) entry which is preliminary data.</text>
</comment>
<organism evidence="2 3">
    <name type="scientific">Actinoplanes lobatus</name>
    <dbReference type="NCBI Taxonomy" id="113568"/>
    <lineage>
        <taxon>Bacteria</taxon>
        <taxon>Bacillati</taxon>
        <taxon>Actinomycetota</taxon>
        <taxon>Actinomycetes</taxon>
        <taxon>Micromonosporales</taxon>
        <taxon>Micromonosporaceae</taxon>
        <taxon>Actinoplanes</taxon>
    </lineage>
</organism>
<keyword evidence="4" id="KW-1185">Reference proteome</keyword>
<dbReference type="Pfam" id="PF06841">
    <property type="entry name" value="Phage_T4_gp19"/>
    <property type="match status" value="1"/>
</dbReference>
<dbReference type="PANTHER" id="PTHR38009">
    <property type="entry name" value="CONSERVED HYPOTHETICAL PHAGE TAIL PROTEIN"/>
    <property type="match status" value="1"/>
</dbReference>
<protein>
    <submittedName>
        <fullName evidence="1">Phage tail protein</fullName>
    </submittedName>
    <submittedName>
        <fullName evidence="2">Phage tail-like protein</fullName>
    </submittedName>
</protein>
<sequence length="143" mass="16268">MATGVRKDPFRNSNFILEIDGIEQAGFTEVTGMGVDIAVAEYQEGGHVTPRKLPGQVTYPNITLKWGLTDSRELYDWFRDVARGIVQRRDGSIILQDQTGTERARWNFENAWPRMYRPGDMVAKSNDVAIESLELVCEFLERA</sequence>
<dbReference type="Proteomes" id="UP000631312">
    <property type="component" value="Unassembled WGS sequence"/>
</dbReference>
<name>A0A7W7HM78_9ACTN</name>
<accession>A0A7W7HM78</accession>
<dbReference type="InterPro" id="IPR010667">
    <property type="entry name" value="Phage_T4_Gp19"/>
</dbReference>
<evidence type="ECO:0000313" key="4">
    <source>
        <dbReference type="Proteomes" id="UP000631312"/>
    </source>
</evidence>
<reference evidence="1 4" key="2">
    <citation type="submission" date="2021-01" db="EMBL/GenBank/DDBJ databases">
        <title>Whole genome shotgun sequence of Actinoplanes lobatus NBRC 12513.</title>
        <authorList>
            <person name="Komaki H."/>
            <person name="Tamura T."/>
        </authorList>
    </citation>
    <scope>NUCLEOTIDE SEQUENCE [LARGE SCALE GENOMIC DNA]</scope>
    <source>
        <strain evidence="1 4">NBRC 12513</strain>
    </source>
</reference>
<dbReference type="Proteomes" id="UP000590511">
    <property type="component" value="Unassembled WGS sequence"/>
</dbReference>
<dbReference type="GO" id="GO:0005198">
    <property type="term" value="F:structural molecule activity"/>
    <property type="evidence" value="ECO:0007669"/>
    <property type="project" value="InterPro"/>
</dbReference>
<dbReference type="NCBIfam" id="TIGR02241">
    <property type="entry name" value="conserved hypothetical phage tail region protein"/>
    <property type="match status" value="1"/>
</dbReference>
<dbReference type="InterPro" id="IPR011747">
    <property type="entry name" value="CHP02241"/>
</dbReference>
<evidence type="ECO:0000313" key="3">
    <source>
        <dbReference type="Proteomes" id="UP000590511"/>
    </source>
</evidence>
<reference evidence="2 3" key="1">
    <citation type="submission" date="2020-08" db="EMBL/GenBank/DDBJ databases">
        <title>Sequencing the genomes of 1000 actinobacteria strains.</title>
        <authorList>
            <person name="Klenk H.-P."/>
        </authorList>
    </citation>
    <scope>NUCLEOTIDE SEQUENCE [LARGE SCALE GENOMIC DNA]</scope>
    <source>
        <strain evidence="2 3">DSM 43150</strain>
    </source>
</reference>
<gene>
    <name evidence="1" type="ORF">Alo02nite_59100</name>
    <name evidence="2" type="ORF">BJ964_007289</name>
</gene>
<dbReference type="AlphaFoldDB" id="A0A7W7HM78"/>
<dbReference type="PANTHER" id="PTHR38009:SF1">
    <property type="entry name" value="CONSERVED HYPOTHETICAL PHAGE TAIL PROTEIN"/>
    <property type="match status" value="1"/>
</dbReference>
<dbReference type="RefSeq" id="WP_188124864.1">
    <property type="nucleotide sequence ID" value="NZ_BOMP01000099.1"/>
</dbReference>
<evidence type="ECO:0000313" key="1">
    <source>
        <dbReference type="EMBL" id="GIE43012.1"/>
    </source>
</evidence>